<dbReference type="SMART" id="SM00191">
    <property type="entry name" value="Int_alpha"/>
    <property type="match status" value="7"/>
</dbReference>
<dbReference type="SUPFAM" id="SSF81296">
    <property type="entry name" value="E set domains"/>
    <property type="match status" value="3"/>
</dbReference>
<sequence length="2879" mass="292006">MKPTILKIRYRCLLVSCIWVVLLSLTINAVAQVPAITNISAQSAINGSSFTVTGTNFNTTPANNIVYIGKQRATVTASTATSLTVTAPSGGTYGKITVLNTATQLQCESQSFFSTRFPPARNSLSGADFTSIGTLSDAGGGLQLVASGSLDLNGDGKPEMISLNPAASEISVFPNTSSGGTVSFGTPVAVAMSNFCTKLAIADMDADGRKDLVLMAPNAGYILIFLNTGDISTFGETSNINVGTFLANIALSDINKDGRVDILVSTSSTSFLYIYPNFSTPGSLALGSFTSFSLGANAATIGAMDLNGDNMPDIVANFPGGVSIYKNLGTAGGAINSGSFSTAGTAAPNTSLSLTSATTISFVDFDNDGKTDLATSNGQSAVYTFINNYATAGGDLSFTAGTTITTGRNVATIATGDVTGDGKPDILAGMNVAFATNDYRLAMIPNQTTVAGTLVFGTAAELAAGNAPASSDIVDLDNDGRADFFTGNLASRTVSVYQNTTLPPPVISSFSPANAAPGASITITGTGFNSTPANNKVLIGGSKATVTAASATSLTVTVPKGALYGYVTVTNTANALTAYSKDYFLPTIQTPKGVLTTADIPYQGSLTSSSAQRIYGMVTGDLNGDGRPDLVTAANGPATPLENALQVYFNTTATAGGNITLATPNTYTFTGNNGQGMPALADLDGDGNLDIIAIASTRDLSTNIASSGNMYVLRNQGTGAFTASSAFTTGLGPNSCFAIDMDGDGLPDVATLNTTSASVSFFRNLSSGTGNISFAAKNDYSITANPIMIFFADLDGDGKPDLIIPRSGASGFDVKLNTSTPGNISFATSQTISGSNSPISVAGGDVDGDGKTDLILTFAGSSTSVSVYRNTSSGAGNISFATSTVAVGISQQVATLGDLNGDGKPDLVVAPDGSSPGKLIVYRNTSVVNTVSFDEASRIELTDPLNFSRGLAVADFNNDGVNDLVAGVTNLARFYVYRGIMQFPPTITSITPAKAAPGTSIVIAGTNFNVLTTGNVVYFGAVRATVTSAGATSLTVTVPAGASYGPVTVTHTTNRLTGQSAQYFHPVFAANKSTLSATDFALQATITGANLGRGFALADLDADGKPDIADAENILSNSVHFRKNNSTTAAIGFATAVDMNNGLYSTPEYIKTKDIDGDGKPDVLMTNLSTDQLLVALGTGDLSTIAHTAAFTTGSSPRGLDAGDLDGDGRIDVVVANSAGNSVSVFRNTGNAAGQVAFSPKTDISTTTSAYNVYLADMDGDGKLDIVTNGGPGGGIYHVIIWRNTTTTMGAVSFDAPYTLAAGAVQNILKLGDLDNDGKIDIIAANGSDGVFTLFNNNSSSGSLNFGTAQNITIPYTGFINDVSVGDLNGDGKADLSFSYASSPRSLVLYANTTAAAGTITFDNPVTFAATASVGKNYIQDVNGDGRPDIFSVDYNTHTIQIFQNSLIAPPVTQATAITVTPTGTTAALGWTNGSGEKRAVFMLDGNSGSPAPATGTDYTANTIFASGSQIGTSGWYCVYAGTGSSVTVTGLSPSKTYRVMVVEFNDGGQSATAQYNTGTATNNPVNFITPATLNSIVRAGSNASVNITTADYTVTFGSAVTGLTTTNFSLTASAGITGSSVQSVSGSGTTYTVTVNTGSGDGTLVLNLANATGLTPTLTNTLPFAGETYTIDKTVPTLTAVTIASSNSNTAKAKAGDVVTVSFTASETIITPVVTIAGAAASVTNTSGNNWTATYTMAGGNTAGAVTFNIAFGDAAGNSGTAVTATTNSSSVVFDETAPTLTAVAITSSNTNTVFAKAGDVITLSFTASESIQAPTLSIAGHAVTATNGSGNNWTATYTMVTGDATGAVAFNIAFSDLSGNAGTAVTTTTNSSSVSFDKTAPALSAAAIASSNTNTALAKVGDVITLSFTASEAIQAPAVTIAGHTVAAANSAGNNWTATYTMVSGDATGVVTFNIAFSDLAGNAGTAVTATTNSSSILFDKTAPTLSTAIIASSNTDATRAKAGDMITLSFTGSEVISAPTVTIAGHAVTATNTSGNNWTATYTMASGDATGVVTFNIAFSDLAGNAGTTVTATTNSSSILFDKTVPTLTAVTIGSSNADVTRAKAGDMITLSFTASEAISTPAVTIAGYTVTATNGSGNNWTATYAMATGDAAGPVAFSIGFSDLTGNAGIAVAATTNNSSVLFDKTAPALAAVAIASSNAATGRAKVGDVITLSFTASETIQSPAVTIAGHTVTATNTSGNNWTATYTMVTADATGTVIFNVSFSDLAGNAGTAVTATTNSSTVLFDKTAPTLSAVIIASSNAAAGRAKAGDMITLSFTASETIQSPAVTIAGHTVTATNTSGNNWTATYTMVTGDAAGTVTFNIGFSDLTGNAGTALTATTNSSSVLFDKTAPAMNTVTIASSHADISKAVIGSIVTLQFTATETIQNPTVTIAGHTVAATNTSGNSWTASYTMTTADAEGFVPFSIAFADLSGNTGTAVTLTTNSSNVNFLKTLPVLTLVNITSNNANTAIAIPGNSVIVSLVANRPILAPTVTIAGHAITATSSGGNSWTAAYTMTTADAFGRVTFSIAFTDTYGYAGTPVTATTNNTAVDYIPGNAAPSFTGGAAQTTTVCSNTGKSLNSLLSARDIDNGQTLTWSVIAAPAHGTLTGFPVTATATGSAQLPPGTAYLPQPGYNGTDQFVIRVSDGNLFADITVTINVTAYIPGVRLTTIDAGRNVTTALQARTITGASGYNWIPNSYLNNAAIANPQVTTATQQEYNIEVTVGACIVTDTLLVRVQEPSAILVPNVFTPNGDGQNDKLLPIMVANIRSLHYFRVYNRWGKMLFETSQMGQGWDGRYNGELQPLDTYTWIIEAVDDKGATIRKQGSVTLLR</sequence>
<dbReference type="InterPro" id="IPR002909">
    <property type="entry name" value="IPT_dom"/>
</dbReference>
<feature type="chain" id="PRO_5012436682" evidence="4">
    <location>
        <begin position="32"/>
        <end position="2879"/>
    </location>
</feature>
<dbReference type="Pfam" id="PF13517">
    <property type="entry name" value="FG-GAP_3"/>
    <property type="match status" value="8"/>
</dbReference>
<evidence type="ECO:0000259" key="5">
    <source>
        <dbReference type="Pfam" id="PF01833"/>
    </source>
</evidence>
<organism evidence="6 7">
    <name type="scientific">Sediminibacterium ginsengisoli</name>
    <dbReference type="NCBI Taxonomy" id="413434"/>
    <lineage>
        <taxon>Bacteria</taxon>
        <taxon>Pseudomonadati</taxon>
        <taxon>Bacteroidota</taxon>
        <taxon>Chitinophagia</taxon>
        <taxon>Chitinophagales</taxon>
        <taxon>Chitinophagaceae</taxon>
        <taxon>Sediminibacterium</taxon>
    </lineage>
</organism>
<keyword evidence="7" id="KW-1185">Reference proteome</keyword>
<keyword evidence="2" id="KW-0677">Repeat</keyword>
<reference evidence="6 7" key="1">
    <citation type="submission" date="2017-02" db="EMBL/GenBank/DDBJ databases">
        <authorList>
            <person name="Peterson S.W."/>
        </authorList>
    </citation>
    <scope>NUCLEOTIDE SEQUENCE [LARGE SCALE GENOMIC DNA]</scope>
    <source>
        <strain evidence="6 7">DSM 22335</strain>
    </source>
</reference>
<keyword evidence="1 4" id="KW-0732">Signal</keyword>
<accession>A0A1T4M8I9</accession>
<keyword evidence="3" id="KW-0325">Glycoprotein</keyword>
<dbReference type="Proteomes" id="UP000190888">
    <property type="component" value="Unassembled WGS sequence"/>
</dbReference>
<dbReference type="InterPro" id="IPR013519">
    <property type="entry name" value="Int_alpha_beta-p"/>
</dbReference>
<evidence type="ECO:0000256" key="4">
    <source>
        <dbReference type="SAM" id="SignalP"/>
    </source>
</evidence>
<dbReference type="InterPro" id="IPR013517">
    <property type="entry name" value="FG-GAP"/>
</dbReference>
<evidence type="ECO:0000313" key="7">
    <source>
        <dbReference type="Proteomes" id="UP000190888"/>
    </source>
</evidence>
<dbReference type="NCBIfam" id="TIGR04131">
    <property type="entry name" value="Bac_Flav_CTERM"/>
    <property type="match status" value="1"/>
</dbReference>
<dbReference type="PANTHER" id="PTHR44103:SF1">
    <property type="entry name" value="PROPROTEIN CONVERTASE P"/>
    <property type="match status" value="1"/>
</dbReference>
<dbReference type="Gene3D" id="2.60.40.10">
    <property type="entry name" value="Immunoglobulins"/>
    <property type="match status" value="4"/>
</dbReference>
<dbReference type="InterPro" id="IPR014756">
    <property type="entry name" value="Ig_E-set"/>
</dbReference>
<proteinExistence type="predicted"/>
<feature type="signal peptide" evidence="4">
    <location>
        <begin position="1"/>
        <end position="31"/>
    </location>
</feature>
<dbReference type="EMBL" id="FUWH01000003">
    <property type="protein sequence ID" value="SJZ63166.1"/>
    <property type="molecule type" value="Genomic_DNA"/>
</dbReference>
<evidence type="ECO:0000256" key="1">
    <source>
        <dbReference type="ARBA" id="ARBA00022729"/>
    </source>
</evidence>
<dbReference type="Gene3D" id="2.130.10.130">
    <property type="entry name" value="Integrin alpha, N-terminal"/>
    <property type="match status" value="4"/>
</dbReference>
<feature type="domain" description="IPT/TIG" evidence="5">
    <location>
        <begin position="505"/>
        <end position="570"/>
    </location>
</feature>
<feature type="domain" description="IPT/TIG" evidence="5">
    <location>
        <begin position="34"/>
        <end position="98"/>
    </location>
</feature>
<dbReference type="SUPFAM" id="SSF49265">
    <property type="entry name" value="Fibronectin type III"/>
    <property type="match status" value="1"/>
</dbReference>
<dbReference type="InterPro" id="IPR026341">
    <property type="entry name" value="T9SS_type_B"/>
</dbReference>
<evidence type="ECO:0000256" key="2">
    <source>
        <dbReference type="ARBA" id="ARBA00022737"/>
    </source>
</evidence>
<evidence type="ECO:0000313" key="6">
    <source>
        <dbReference type="EMBL" id="SJZ63166.1"/>
    </source>
</evidence>
<feature type="domain" description="IPT/TIG" evidence="5">
    <location>
        <begin position="985"/>
        <end position="1058"/>
    </location>
</feature>
<name>A0A1T4M8I9_9BACT</name>
<dbReference type="SUPFAM" id="SSF69318">
    <property type="entry name" value="Integrin alpha N-terminal domain"/>
    <property type="match status" value="4"/>
</dbReference>
<dbReference type="Pfam" id="PF01839">
    <property type="entry name" value="FG-GAP"/>
    <property type="match status" value="1"/>
</dbReference>
<dbReference type="Pfam" id="PF13585">
    <property type="entry name" value="CHU_C"/>
    <property type="match status" value="1"/>
</dbReference>
<dbReference type="InterPro" id="IPR013783">
    <property type="entry name" value="Ig-like_fold"/>
</dbReference>
<dbReference type="Pfam" id="PF01833">
    <property type="entry name" value="TIG"/>
    <property type="match status" value="3"/>
</dbReference>
<dbReference type="STRING" id="413434.SAMN04488132_103236"/>
<dbReference type="InterPro" id="IPR028994">
    <property type="entry name" value="Integrin_alpha_N"/>
</dbReference>
<protein>
    <submittedName>
        <fullName evidence="6">Gliding motility-associated C-terminal domain-containing protein</fullName>
    </submittedName>
</protein>
<evidence type="ECO:0000256" key="3">
    <source>
        <dbReference type="ARBA" id="ARBA00023180"/>
    </source>
</evidence>
<dbReference type="RefSeq" id="WP_078830722.1">
    <property type="nucleotide sequence ID" value="NZ_FUWH01000003.1"/>
</dbReference>
<gene>
    <name evidence="6" type="ORF">SAMN04488132_103236</name>
</gene>
<dbReference type="InterPro" id="IPR036116">
    <property type="entry name" value="FN3_sf"/>
</dbReference>
<dbReference type="PANTHER" id="PTHR44103">
    <property type="entry name" value="PROPROTEIN CONVERTASE P"/>
    <property type="match status" value="1"/>
</dbReference>
<dbReference type="OrthoDB" id="673970at2"/>